<feature type="domain" description="PAS" evidence="7">
    <location>
        <begin position="9"/>
        <end position="55"/>
    </location>
</feature>
<evidence type="ECO:0000256" key="2">
    <source>
        <dbReference type="ARBA" id="ARBA00012438"/>
    </source>
</evidence>
<dbReference type="Gene3D" id="1.10.287.130">
    <property type="match status" value="1"/>
</dbReference>
<dbReference type="InterPro" id="IPR000014">
    <property type="entry name" value="PAS"/>
</dbReference>
<evidence type="ECO:0000256" key="1">
    <source>
        <dbReference type="ARBA" id="ARBA00000085"/>
    </source>
</evidence>
<dbReference type="SMART" id="SM00091">
    <property type="entry name" value="PAS"/>
    <property type="match status" value="2"/>
</dbReference>
<evidence type="ECO:0000313" key="8">
    <source>
        <dbReference type="EMBL" id="MYN10825.1"/>
    </source>
</evidence>
<keyword evidence="3" id="KW-0597">Phosphoprotein</keyword>
<dbReference type="InterPro" id="IPR036097">
    <property type="entry name" value="HisK_dim/P_sf"/>
</dbReference>
<evidence type="ECO:0000256" key="5">
    <source>
        <dbReference type="ARBA" id="ARBA00022777"/>
    </source>
</evidence>
<dbReference type="PROSITE" id="PS50112">
    <property type="entry name" value="PAS"/>
    <property type="match status" value="1"/>
</dbReference>
<dbReference type="SMART" id="SM00387">
    <property type="entry name" value="HATPase_c"/>
    <property type="match status" value="1"/>
</dbReference>
<dbReference type="InterPro" id="IPR003594">
    <property type="entry name" value="HATPase_dom"/>
</dbReference>
<dbReference type="InterPro" id="IPR004358">
    <property type="entry name" value="Sig_transdc_His_kin-like_C"/>
</dbReference>
<keyword evidence="5" id="KW-0418">Kinase</keyword>
<keyword evidence="9" id="KW-1185">Reference proteome</keyword>
<dbReference type="SUPFAM" id="SSF55874">
    <property type="entry name" value="ATPase domain of HSP90 chaperone/DNA topoisomerase II/histidine kinase"/>
    <property type="match status" value="1"/>
</dbReference>
<feature type="domain" description="Histidine kinase" evidence="6">
    <location>
        <begin position="143"/>
        <end position="363"/>
    </location>
</feature>
<dbReference type="GO" id="GO:0006355">
    <property type="term" value="P:regulation of DNA-templated transcription"/>
    <property type="evidence" value="ECO:0007669"/>
    <property type="project" value="InterPro"/>
</dbReference>
<comment type="caution">
    <text evidence="8">The sequence shown here is derived from an EMBL/GenBank/DDBJ whole genome shotgun (WGS) entry which is preliminary data.</text>
</comment>
<sequence length="371" mass="40245">MPTDFAKLILEELPDAVIVTREGGEIVCWTRRAQAMFGYTQQDALGRRLYQLLLPAGQDDDGLAIEQHITQHGHARYEALWQHQNGTPLPVDCAAQIINADGCTLILSTVRDRHDRQRLDLALAAKNAELDHARRVTDTFLASMSHELRTPLNAIIGFAGTLLMKLPGPVTQEQDRQLRTIQASARQLLALINDLLDLSKIASGKVELTLEQLECHALIAELLPVFQPQAHQKGLQFDFNAPKDALHVCCDRRAMQQIVSRLVNNAIKFTDSGAVHIELGMADVDGRACATVSVSDTGAGLAPDHQRMLAQAFSRLGGGGQFEGTGLGLQLSLQLAQLLNGRISVASHLGQGSVFTLAVPLAAAQSAVRMT</sequence>
<dbReference type="CDD" id="cd00130">
    <property type="entry name" value="PAS"/>
    <property type="match status" value="1"/>
</dbReference>
<dbReference type="InterPro" id="IPR036890">
    <property type="entry name" value="HATPase_C_sf"/>
</dbReference>
<dbReference type="AlphaFoldDB" id="A0A7X4KQD9"/>
<dbReference type="PROSITE" id="PS50109">
    <property type="entry name" value="HIS_KIN"/>
    <property type="match status" value="1"/>
</dbReference>
<dbReference type="SUPFAM" id="SSF55785">
    <property type="entry name" value="PYP-like sensor domain (PAS domain)"/>
    <property type="match status" value="1"/>
</dbReference>
<evidence type="ECO:0000256" key="4">
    <source>
        <dbReference type="ARBA" id="ARBA00022679"/>
    </source>
</evidence>
<protein>
    <recommendedName>
        <fullName evidence="2">histidine kinase</fullName>
        <ecNumber evidence="2">2.7.13.3</ecNumber>
    </recommendedName>
</protein>
<dbReference type="Gene3D" id="3.30.450.20">
    <property type="entry name" value="PAS domain"/>
    <property type="match status" value="1"/>
</dbReference>
<dbReference type="Pfam" id="PF00512">
    <property type="entry name" value="HisKA"/>
    <property type="match status" value="1"/>
</dbReference>
<accession>A0A7X4KQD9</accession>
<evidence type="ECO:0000259" key="7">
    <source>
        <dbReference type="PROSITE" id="PS50112"/>
    </source>
</evidence>
<gene>
    <name evidence="8" type="ORF">GTP77_26240</name>
</gene>
<evidence type="ECO:0000313" key="9">
    <source>
        <dbReference type="Proteomes" id="UP000450676"/>
    </source>
</evidence>
<dbReference type="InterPro" id="IPR003661">
    <property type="entry name" value="HisK_dim/P_dom"/>
</dbReference>
<dbReference type="EMBL" id="WWCU01000046">
    <property type="protein sequence ID" value="MYN10825.1"/>
    <property type="molecule type" value="Genomic_DNA"/>
</dbReference>
<keyword evidence="4" id="KW-0808">Transferase</keyword>
<dbReference type="Proteomes" id="UP000450676">
    <property type="component" value="Unassembled WGS sequence"/>
</dbReference>
<evidence type="ECO:0000259" key="6">
    <source>
        <dbReference type="PROSITE" id="PS50109"/>
    </source>
</evidence>
<dbReference type="Pfam" id="PF02518">
    <property type="entry name" value="HATPase_c"/>
    <property type="match status" value="1"/>
</dbReference>
<dbReference type="SUPFAM" id="SSF47384">
    <property type="entry name" value="Homodimeric domain of signal transducing histidine kinase"/>
    <property type="match status" value="1"/>
</dbReference>
<dbReference type="PANTHER" id="PTHR43047">
    <property type="entry name" value="TWO-COMPONENT HISTIDINE PROTEIN KINASE"/>
    <property type="match status" value="1"/>
</dbReference>
<proteinExistence type="predicted"/>
<evidence type="ECO:0000256" key="3">
    <source>
        <dbReference type="ARBA" id="ARBA00022553"/>
    </source>
</evidence>
<dbReference type="InterPro" id="IPR013767">
    <property type="entry name" value="PAS_fold"/>
</dbReference>
<dbReference type="InterPro" id="IPR035965">
    <property type="entry name" value="PAS-like_dom_sf"/>
</dbReference>
<dbReference type="CDD" id="cd00082">
    <property type="entry name" value="HisKA"/>
    <property type="match status" value="1"/>
</dbReference>
<dbReference type="PRINTS" id="PR00344">
    <property type="entry name" value="BCTRLSENSOR"/>
</dbReference>
<organism evidence="8 9">
    <name type="scientific">Pseudoduganella aquatica</name>
    <dbReference type="NCBI Taxonomy" id="2660641"/>
    <lineage>
        <taxon>Bacteria</taxon>
        <taxon>Pseudomonadati</taxon>
        <taxon>Pseudomonadota</taxon>
        <taxon>Betaproteobacteria</taxon>
        <taxon>Burkholderiales</taxon>
        <taxon>Oxalobacteraceae</taxon>
        <taxon>Telluria group</taxon>
        <taxon>Pseudoduganella</taxon>
    </lineage>
</organism>
<comment type="catalytic activity">
    <reaction evidence="1">
        <text>ATP + protein L-histidine = ADP + protein N-phospho-L-histidine.</text>
        <dbReference type="EC" id="2.7.13.3"/>
    </reaction>
</comment>
<name>A0A7X4KQD9_9BURK</name>
<dbReference type="Pfam" id="PF00989">
    <property type="entry name" value="PAS"/>
    <property type="match status" value="1"/>
</dbReference>
<dbReference type="SMART" id="SM00388">
    <property type="entry name" value="HisKA"/>
    <property type="match status" value="1"/>
</dbReference>
<dbReference type="RefSeq" id="WP_161075106.1">
    <property type="nucleotide sequence ID" value="NZ_WWCU01000046.1"/>
</dbReference>
<dbReference type="EC" id="2.7.13.3" evidence="2"/>
<reference evidence="8 9" key="1">
    <citation type="submission" date="2019-12" db="EMBL/GenBank/DDBJ databases">
        <title>Novel species isolated from a subtropical stream in China.</title>
        <authorList>
            <person name="Lu H."/>
        </authorList>
    </citation>
    <scope>NUCLEOTIDE SEQUENCE [LARGE SCALE GENOMIC DNA]</scope>
    <source>
        <strain evidence="8 9">FT127W</strain>
    </source>
</reference>
<dbReference type="Gene3D" id="3.30.565.10">
    <property type="entry name" value="Histidine kinase-like ATPase, C-terminal domain"/>
    <property type="match status" value="1"/>
</dbReference>
<dbReference type="GO" id="GO:0000155">
    <property type="term" value="F:phosphorelay sensor kinase activity"/>
    <property type="evidence" value="ECO:0007669"/>
    <property type="project" value="InterPro"/>
</dbReference>
<dbReference type="InterPro" id="IPR005467">
    <property type="entry name" value="His_kinase_dom"/>
</dbReference>
<dbReference type="NCBIfam" id="TIGR00229">
    <property type="entry name" value="sensory_box"/>
    <property type="match status" value="1"/>
</dbReference>